<proteinExistence type="predicted"/>
<sequence length="145" mass="15395">MSDETESAETKAGVPQQSGHHAYDGVSYKGYFVATQDQIAQLGYTSGEAPVPAPAVVLSQKCAAIKAEAARRILAICPEWKQRNLTAQAAILAEKGRSQWTAGELDAWTAGAALWAQVAAIRAASDTLEATDPIPDDITDDTHWA</sequence>
<name>A0A221K0K0_9RHOB</name>
<accession>A0A221K0K0</accession>
<dbReference type="Proteomes" id="UP000199754">
    <property type="component" value="Chromosome"/>
</dbReference>
<evidence type="ECO:0000313" key="2">
    <source>
        <dbReference type="Proteomes" id="UP000199754"/>
    </source>
</evidence>
<dbReference type="AlphaFoldDB" id="A0A221K0K0"/>
<evidence type="ECO:0000313" key="1">
    <source>
        <dbReference type="EMBL" id="ASM72501.1"/>
    </source>
</evidence>
<dbReference type="EMBL" id="CP022415">
    <property type="protein sequence ID" value="ASM72501.1"/>
    <property type="molecule type" value="Genomic_DNA"/>
</dbReference>
<keyword evidence="2" id="KW-1185">Reference proteome</keyword>
<dbReference type="OrthoDB" id="7875638at2"/>
<protein>
    <submittedName>
        <fullName evidence="1">Uncharacterized protein</fullName>
    </submittedName>
</protein>
<dbReference type="RefSeq" id="WP_089420403.1">
    <property type="nucleotide sequence ID" value="NZ_CP022415.1"/>
</dbReference>
<gene>
    <name evidence="1" type="ORF">SULPSESMR1_01690</name>
</gene>
<dbReference type="KEGG" id="spse:SULPSESMR1_01690"/>
<organism evidence="1 2">
    <name type="scientific">Pseudosulfitobacter pseudonitzschiae</name>
    <dbReference type="NCBI Taxonomy" id="1402135"/>
    <lineage>
        <taxon>Bacteria</taxon>
        <taxon>Pseudomonadati</taxon>
        <taxon>Pseudomonadota</taxon>
        <taxon>Alphaproteobacteria</taxon>
        <taxon>Rhodobacterales</taxon>
        <taxon>Roseobacteraceae</taxon>
        <taxon>Pseudosulfitobacter</taxon>
    </lineage>
</organism>
<reference evidence="1 2" key="1">
    <citation type="submission" date="2017-07" db="EMBL/GenBank/DDBJ databases">
        <title>Genome Sequence of Sulfitobacter pseudonitzschiae Strain SMR1 Isolated from a culture of the Diatom Skeletonema marinoi.</title>
        <authorList>
            <person name="Topel M."/>
            <person name="Pinder M.I.M."/>
            <person name="Johansson O.N."/>
            <person name="Kourtchenko O."/>
            <person name="Godhe A."/>
            <person name="Clarke A.K."/>
        </authorList>
    </citation>
    <scope>NUCLEOTIDE SEQUENCE [LARGE SCALE GENOMIC DNA]</scope>
    <source>
        <strain evidence="1 2">SMR1</strain>
    </source>
</reference>